<protein>
    <submittedName>
        <fullName evidence="1">Uncharacterized protein</fullName>
    </submittedName>
</protein>
<dbReference type="EMBL" id="BIFS01000001">
    <property type="protein sequence ID" value="GCE18713.1"/>
    <property type="molecule type" value="Genomic_DNA"/>
</dbReference>
<comment type="caution">
    <text evidence="1">The sequence shown here is derived from an EMBL/GenBank/DDBJ whole genome shotgun (WGS) entry which is preliminary data.</text>
</comment>
<reference evidence="2" key="1">
    <citation type="submission" date="2018-12" db="EMBL/GenBank/DDBJ databases">
        <title>Tengunoibacter tsumagoiensis gen. nov., sp. nov., Dictyobacter kobayashii sp. nov., D. alpinus sp. nov., and D. joshuensis sp. nov. and description of Dictyobacteraceae fam. nov. within the order Ktedonobacterales isolated from Tengu-no-mugimeshi.</title>
        <authorList>
            <person name="Wang C.M."/>
            <person name="Zheng Y."/>
            <person name="Sakai Y."/>
            <person name="Toyoda A."/>
            <person name="Minakuchi Y."/>
            <person name="Abe K."/>
            <person name="Yokota A."/>
            <person name="Yabe S."/>
        </authorList>
    </citation>
    <scope>NUCLEOTIDE SEQUENCE [LARGE SCALE GENOMIC DNA]</scope>
    <source>
        <strain evidence="2">Uno11</strain>
    </source>
</reference>
<dbReference type="Proteomes" id="UP000287188">
    <property type="component" value="Unassembled WGS sequence"/>
</dbReference>
<sequence length="114" mass="11255">MPAGNYVIDATIPTSFHTSNGQISCTFTITSGTGSTDGATTVATSSTSSGGGEFGIETLPLTSSVKILTADPVLGATVNVQCTIKATIGGATQTATISGVSISADRKNTLNGNP</sequence>
<accession>A0A402AI29</accession>
<proteinExistence type="predicted"/>
<gene>
    <name evidence="1" type="ORF">KDK_25130</name>
</gene>
<evidence type="ECO:0000313" key="1">
    <source>
        <dbReference type="EMBL" id="GCE18713.1"/>
    </source>
</evidence>
<dbReference type="AlphaFoldDB" id="A0A402AI29"/>
<evidence type="ECO:0000313" key="2">
    <source>
        <dbReference type="Proteomes" id="UP000287188"/>
    </source>
</evidence>
<keyword evidence="2" id="KW-1185">Reference proteome</keyword>
<name>A0A402AI29_9CHLR</name>
<organism evidence="1 2">
    <name type="scientific">Dictyobacter kobayashii</name>
    <dbReference type="NCBI Taxonomy" id="2014872"/>
    <lineage>
        <taxon>Bacteria</taxon>
        <taxon>Bacillati</taxon>
        <taxon>Chloroflexota</taxon>
        <taxon>Ktedonobacteria</taxon>
        <taxon>Ktedonobacterales</taxon>
        <taxon>Dictyobacteraceae</taxon>
        <taxon>Dictyobacter</taxon>
    </lineage>
</organism>